<keyword evidence="4" id="KW-1185">Reference proteome</keyword>
<gene>
    <name evidence="2" type="ORF">DWV08_04350</name>
    <name evidence="3" type="ORF">DXU92_12925</name>
</gene>
<dbReference type="RefSeq" id="WP_115412668.1">
    <property type="nucleotide sequence ID" value="NZ_CP031356.1"/>
</dbReference>
<feature type="region of interest" description="Disordered" evidence="1">
    <location>
        <begin position="1"/>
        <end position="36"/>
    </location>
</feature>
<proteinExistence type="predicted"/>
<dbReference type="EMBL" id="QSWH01000006">
    <property type="protein sequence ID" value="RRR21600.1"/>
    <property type="molecule type" value="Genomic_DNA"/>
</dbReference>
<accession>A0A345YLW4</accession>
<dbReference type="EMBL" id="CP031356">
    <property type="protein sequence ID" value="AXK44916.1"/>
    <property type="molecule type" value="Genomic_DNA"/>
</dbReference>
<sequence>MLRHTAIAVADDDRDAHQPDPTAEKPDPARPDARTWRPIPVPTVLAVQECLPPGVAAALLNRAHTDTDLVLFADPEELAMFHRIDGNTAIAELGLGAAEFVRRLVRHDLVVLDASSCEGTTS</sequence>
<reference evidence="2 4" key="1">
    <citation type="submission" date="2018-07" db="EMBL/GenBank/DDBJ databases">
        <title>Brachybacterium saurashtrense DSM 23186 genome sequence.</title>
        <authorList>
            <person name="Guo L."/>
        </authorList>
    </citation>
    <scope>NUCLEOTIDE SEQUENCE [LARGE SCALE GENOMIC DNA]</scope>
    <source>
        <strain evidence="2 4">DSM 23186</strain>
    </source>
</reference>
<dbReference type="KEGG" id="bsau:DWV08_04350"/>
<organism evidence="3 5">
    <name type="scientific">Brachybacterium saurashtrense</name>
    <dbReference type="NCBI Taxonomy" id="556288"/>
    <lineage>
        <taxon>Bacteria</taxon>
        <taxon>Bacillati</taxon>
        <taxon>Actinomycetota</taxon>
        <taxon>Actinomycetes</taxon>
        <taxon>Micrococcales</taxon>
        <taxon>Dermabacteraceae</taxon>
        <taxon>Brachybacterium</taxon>
    </lineage>
</organism>
<name>A0A345YLW4_9MICO</name>
<feature type="compositionally biased region" description="Basic and acidic residues" evidence="1">
    <location>
        <begin position="14"/>
        <end position="35"/>
    </location>
</feature>
<evidence type="ECO:0000313" key="3">
    <source>
        <dbReference type="EMBL" id="RRR21600.1"/>
    </source>
</evidence>
<protein>
    <submittedName>
        <fullName evidence="3">Uncharacterized protein</fullName>
    </submittedName>
</protein>
<evidence type="ECO:0000313" key="5">
    <source>
        <dbReference type="Proteomes" id="UP000282185"/>
    </source>
</evidence>
<dbReference type="Proteomes" id="UP000254236">
    <property type="component" value="Chromosome"/>
</dbReference>
<reference evidence="3 5" key="2">
    <citation type="submission" date="2018-08" db="EMBL/GenBank/DDBJ databases">
        <title>Brachybacterium saurashtrense DSM 23186.</title>
        <authorList>
            <person name="Li Y."/>
        </authorList>
    </citation>
    <scope>NUCLEOTIDE SEQUENCE [LARGE SCALE GENOMIC DNA]</scope>
    <source>
        <strain evidence="3 5">DSM 23186</strain>
    </source>
</reference>
<dbReference type="AlphaFoldDB" id="A0A345YLW4"/>
<dbReference type="Proteomes" id="UP000282185">
    <property type="component" value="Unassembled WGS sequence"/>
</dbReference>
<evidence type="ECO:0000256" key="1">
    <source>
        <dbReference type="SAM" id="MobiDB-lite"/>
    </source>
</evidence>
<evidence type="ECO:0000313" key="2">
    <source>
        <dbReference type="EMBL" id="AXK44916.1"/>
    </source>
</evidence>
<evidence type="ECO:0000313" key="4">
    <source>
        <dbReference type="Proteomes" id="UP000254236"/>
    </source>
</evidence>